<keyword evidence="2" id="KW-1185">Reference proteome</keyword>
<evidence type="ECO:0000313" key="2">
    <source>
        <dbReference type="Proteomes" id="UP001498476"/>
    </source>
</evidence>
<dbReference type="PANTHER" id="PTHR22946">
    <property type="entry name" value="DIENELACTONE HYDROLASE DOMAIN-CONTAINING PROTEIN-RELATED"/>
    <property type="match status" value="1"/>
</dbReference>
<dbReference type="PANTHER" id="PTHR22946:SF0">
    <property type="entry name" value="DIENELACTONE HYDROLASE DOMAIN-CONTAINING PROTEIN"/>
    <property type="match status" value="1"/>
</dbReference>
<protein>
    <recommendedName>
        <fullName evidence="3">Peptidase S9 prolyl oligopeptidase catalytic domain-containing protein</fullName>
    </recommendedName>
</protein>
<dbReference type="InterPro" id="IPR029058">
    <property type="entry name" value="AB_hydrolase_fold"/>
</dbReference>
<dbReference type="EMBL" id="JAZAVJ010000039">
    <property type="protein sequence ID" value="KAK7419264.1"/>
    <property type="molecule type" value="Genomic_DNA"/>
</dbReference>
<organism evidence="1 2">
    <name type="scientific">Neonectria punicea</name>
    <dbReference type="NCBI Taxonomy" id="979145"/>
    <lineage>
        <taxon>Eukaryota</taxon>
        <taxon>Fungi</taxon>
        <taxon>Dikarya</taxon>
        <taxon>Ascomycota</taxon>
        <taxon>Pezizomycotina</taxon>
        <taxon>Sordariomycetes</taxon>
        <taxon>Hypocreomycetidae</taxon>
        <taxon>Hypocreales</taxon>
        <taxon>Nectriaceae</taxon>
        <taxon>Neonectria</taxon>
    </lineage>
</organism>
<sequence>MAESDSIPTSSTIAINIAGIPLYLFGVDELNEKQRKGTTVLFHIHGRTRTYKDAEKIAYKLLHEWRARGSPTKGLVVATFDNRNHGTRAIDEISIQDWAAGNPRHAQDMLSTIDGIVADIETSVTFLESYVEGIFTPKDFIVTGISLGGHVTWNVLAKDPRIRAGIAIVGSPDLTSMLLERLAIYKGTQDVAADTKEWPRSIAKLYEERDKNIEDITGKKILILNGAVDPLVPSRFTHRWVEKFAGNNDVVFVEQEAVGHGLSAEMMEKLVAWVVETIV</sequence>
<accession>A0ABR1HE31</accession>
<name>A0ABR1HE31_9HYPO</name>
<comment type="caution">
    <text evidence="1">The sequence shown here is derived from an EMBL/GenBank/DDBJ whole genome shotgun (WGS) entry which is preliminary data.</text>
</comment>
<dbReference type="Gene3D" id="3.40.50.1820">
    <property type="entry name" value="alpha/beta hydrolase"/>
    <property type="match status" value="1"/>
</dbReference>
<gene>
    <name evidence="1" type="ORF">QQX98_003416</name>
</gene>
<evidence type="ECO:0000313" key="1">
    <source>
        <dbReference type="EMBL" id="KAK7419264.1"/>
    </source>
</evidence>
<evidence type="ECO:0008006" key="3">
    <source>
        <dbReference type="Google" id="ProtNLM"/>
    </source>
</evidence>
<dbReference type="InterPro" id="IPR050261">
    <property type="entry name" value="FrsA_esterase"/>
</dbReference>
<proteinExistence type="predicted"/>
<dbReference type="SUPFAM" id="SSF53474">
    <property type="entry name" value="alpha/beta-Hydrolases"/>
    <property type="match status" value="1"/>
</dbReference>
<reference evidence="1 2" key="1">
    <citation type="journal article" date="2025" name="Microbiol. Resour. Announc.">
        <title>Draft genome sequences for Neonectria magnoliae and Neonectria punicea, canker pathogens of Liriodendron tulipifera and Acer saccharum in West Virginia.</title>
        <authorList>
            <person name="Petronek H.M."/>
            <person name="Kasson M.T."/>
            <person name="Metheny A.M."/>
            <person name="Stauder C.M."/>
            <person name="Lovett B."/>
            <person name="Lynch S.C."/>
            <person name="Garnas J.R."/>
            <person name="Kasson L.R."/>
            <person name="Stajich J.E."/>
        </authorList>
    </citation>
    <scope>NUCLEOTIDE SEQUENCE [LARGE SCALE GENOMIC DNA]</scope>
    <source>
        <strain evidence="1 2">NRRL 64653</strain>
    </source>
</reference>
<dbReference type="Proteomes" id="UP001498476">
    <property type="component" value="Unassembled WGS sequence"/>
</dbReference>